<dbReference type="HOGENOM" id="CLU_1552880_0_0_10"/>
<dbReference type="Proteomes" id="UP000010796">
    <property type="component" value="Chromosome"/>
</dbReference>
<dbReference type="PROSITE" id="PS51257">
    <property type="entry name" value="PROKAR_LIPOPROTEIN"/>
    <property type="match status" value="1"/>
</dbReference>
<dbReference type="AlphaFoldDB" id="L0FY30"/>
<evidence type="ECO:0000313" key="2">
    <source>
        <dbReference type="Proteomes" id="UP000010796"/>
    </source>
</evidence>
<evidence type="ECO:0000313" key="1">
    <source>
        <dbReference type="EMBL" id="AGA78824.1"/>
    </source>
</evidence>
<keyword evidence="2" id="KW-1185">Reference proteome</keyword>
<sequence length="172" mass="19201">MKLLKFPAFIFFIVFAFSCTEGELPEVHADVTGQWRLTELDYSGVTVVDWLGERLESNFEGKGQDLDCTLTIQESPNTFTAEGDYVVMLRYDLYGQQAELPVSMEGFMSNGMWNRSGDQLSVQSEGEPASSCTILELTHEKMVLSYEGVISQSMDGVTNTSTLLGAYTFVRE</sequence>
<gene>
    <name evidence="1" type="ordered locus">Echvi_2582</name>
</gene>
<reference evidence="2" key="1">
    <citation type="submission" date="2012-02" db="EMBL/GenBank/DDBJ databases">
        <title>The complete genome of Echinicola vietnamensis DSM 17526.</title>
        <authorList>
            <person name="Lucas S."/>
            <person name="Copeland A."/>
            <person name="Lapidus A."/>
            <person name="Glavina del Rio T."/>
            <person name="Dalin E."/>
            <person name="Tice H."/>
            <person name="Bruce D."/>
            <person name="Goodwin L."/>
            <person name="Pitluck S."/>
            <person name="Peters L."/>
            <person name="Ovchinnikova G."/>
            <person name="Teshima H."/>
            <person name="Kyrpides N."/>
            <person name="Mavromatis K."/>
            <person name="Ivanova N."/>
            <person name="Brettin T."/>
            <person name="Detter J.C."/>
            <person name="Han C."/>
            <person name="Larimer F."/>
            <person name="Land M."/>
            <person name="Hauser L."/>
            <person name="Markowitz V."/>
            <person name="Cheng J.-F."/>
            <person name="Hugenholtz P."/>
            <person name="Woyke T."/>
            <person name="Wu D."/>
            <person name="Brambilla E."/>
            <person name="Klenk H.-P."/>
            <person name="Eisen J.A."/>
        </authorList>
    </citation>
    <scope>NUCLEOTIDE SEQUENCE [LARGE SCALE GENOMIC DNA]</scope>
    <source>
        <strain evidence="2">DSM 17526 / LMG 23754 / KMM 6221</strain>
    </source>
</reference>
<proteinExistence type="predicted"/>
<name>L0FY30_ECHVK</name>
<dbReference type="OrthoDB" id="1202622at2"/>
<accession>L0FY30</accession>
<dbReference type="EMBL" id="CP003346">
    <property type="protein sequence ID" value="AGA78824.1"/>
    <property type="molecule type" value="Genomic_DNA"/>
</dbReference>
<dbReference type="KEGG" id="evi:Echvi_2582"/>
<organism evidence="1 2">
    <name type="scientific">Echinicola vietnamensis (strain DSM 17526 / LMG 23754 / KMM 6221)</name>
    <dbReference type="NCBI Taxonomy" id="926556"/>
    <lineage>
        <taxon>Bacteria</taxon>
        <taxon>Pseudomonadati</taxon>
        <taxon>Bacteroidota</taxon>
        <taxon>Cytophagia</taxon>
        <taxon>Cytophagales</taxon>
        <taxon>Cyclobacteriaceae</taxon>
        <taxon>Echinicola</taxon>
    </lineage>
</organism>
<evidence type="ECO:0008006" key="3">
    <source>
        <dbReference type="Google" id="ProtNLM"/>
    </source>
</evidence>
<protein>
    <recommendedName>
        <fullName evidence="3">Lipocalin-like domain-containing protein</fullName>
    </recommendedName>
</protein>
<dbReference type="RefSeq" id="WP_015266377.1">
    <property type="nucleotide sequence ID" value="NC_019904.1"/>
</dbReference>